<sequence>MARSIFISWLKRLNSRMSKEKSFVALIMNNATCHSVNATFSNIDIIFLPKNTTSLIKPRGKGIIKSFKYKYVRFMTESLIYNANSTEDIDKIIKNTSLFNAIFIAKLA</sequence>
<comment type="caution">
    <text evidence="2">The sequence shown here is derived from an EMBL/GenBank/DDBJ whole genome shotgun (WGS) entry which is preliminary data.</text>
</comment>
<dbReference type="EMBL" id="SBIQ01001096">
    <property type="protein sequence ID" value="KAF7670547.1"/>
    <property type="molecule type" value="Genomic_DNA"/>
</dbReference>
<gene>
    <name evidence="2" type="primary">TIGD6_0</name>
    <name evidence="2" type="ORF">TCON_2818</name>
</gene>
<proteinExistence type="predicted"/>
<dbReference type="Pfam" id="PF03184">
    <property type="entry name" value="DDE_1"/>
    <property type="match status" value="1"/>
</dbReference>
<feature type="domain" description="DDE-1" evidence="1">
    <location>
        <begin position="1"/>
        <end position="105"/>
    </location>
</feature>
<evidence type="ECO:0000313" key="3">
    <source>
        <dbReference type="Proteomes" id="UP001516464"/>
    </source>
</evidence>
<dbReference type="InterPro" id="IPR004875">
    <property type="entry name" value="DDE_SF_endonuclease_dom"/>
</dbReference>
<name>A0ABQ7HUY4_9MICR</name>
<reference evidence="2 3" key="1">
    <citation type="submission" date="2019-01" db="EMBL/GenBank/DDBJ databases">
        <title>Genomes sequencing and comparative genomics of infectious freshwater microsporidia, Cucumispora dikerogammari and Thelohania contejeani.</title>
        <authorList>
            <person name="Cormier A."/>
            <person name="Giraud I."/>
            <person name="Wattier R."/>
            <person name="Teixeira M."/>
            <person name="Grandjean F."/>
            <person name="Rigaud T."/>
            <person name="Cordaux R."/>
        </authorList>
    </citation>
    <scope>NUCLEOTIDE SEQUENCE [LARGE SCALE GENOMIC DNA]</scope>
    <source>
        <strain evidence="2">T1</strain>
        <tissue evidence="2">Spores</tissue>
    </source>
</reference>
<evidence type="ECO:0000313" key="2">
    <source>
        <dbReference type="EMBL" id="KAF7670547.1"/>
    </source>
</evidence>
<evidence type="ECO:0000259" key="1">
    <source>
        <dbReference type="Pfam" id="PF03184"/>
    </source>
</evidence>
<dbReference type="Proteomes" id="UP001516464">
    <property type="component" value="Unassembled WGS sequence"/>
</dbReference>
<keyword evidence="3" id="KW-1185">Reference proteome</keyword>
<organism evidence="2 3">
    <name type="scientific">Astathelohania contejeani</name>
    <dbReference type="NCBI Taxonomy" id="164912"/>
    <lineage>
        <taxon>Eukaryota</taxon>
        <taxon>Fungi</taxon>
        <taxon>Fungi incertae sedis</taxon>
        <taxon>Microsporidia</taxon>
        <taxon>Astathelohaniidae</taxon>
        <taxon>Astathelohania</taxon>
    </lineage>
</organism>
<accession>A0ABQ7HUY4</accession>
<protein>
    <submittedName>
        <fullName evidence="2">Tigger transposable element-derived protein 6</fullName>
    </submittedName>
</protein>